<evidence type="ECO:0000313" key="1">
    <source>
        <dbReference type="EMBL" id="GAA0655006.1"/>
    </source>
</evidence>
<dbReference type="Pfam" id="PF01663">
    <property type="entry name" value="Phosphodiest"/>
    <property type="match status" value="1"/>
</dbReference>
<accession>A0AAV3T1M4</accession>
<dbReference type="GeneID" id="68573486"/>
<comment type="caution">
    <text evidence="1">The sequence shown here is derived from an EMBL/GenBank/DDBJ whole genome shotgun (WGS) entry which is preliminary data.</text>
</comment>
<gene>
    <name evidence="1" type="ORF">GCM10009019_18360</name>
</gene>
<sequence length="407" mass="43223">MLRSSLADTLAGDELEPGFVRPAYDDYCFAHVPGTAAAVLDEDVGPALPDDVLQNVDDDASTVVVLLVDALGFEHASRLADSNGLMGGFVEHGAVTPLTSTYPSETAACITTMQTARYPVEHGLLGWNAYDPDADTVYNSLPMTAKDGGDLSLTARERFDGDTVFDRLDAAGVDCHTVQEHETPTDAATDHHCETVGEFAATLAEVVEAASEEERSYVYAYYSGVDATGHHVGPDHPAYDLEGHAVLSAVERALADVSTAAKDETLLTLTADHGQVDTTGEKRTLDALDGVLGELRRDRSGTPLVLGGPRNVHLHVDGDRSRVRAALDGEDALVFTKAEALDSGLWGPGEPGPVFERNCGDLVVVPREGMLWYAAEEHQLDLVGMHGGLDAREMLVPFAAAGLADIC</sequence>
<dbReference type="PANTHER" id="PTHR10151:SF120">
    <property type="entry name" value="BIS(5'-ADENOSYL)-TRIPHOSPHATASE"/>
    <property type="match status" value="1"/>
</dbReference>
<dbReference type="EMBL" id="BAAADU010000002">
    <property type="protein sequence ID" value="GAA0655006.1"/>
    <property type="molecule type" value="Genomic_DNA"/>
</dbReference>
<dbReference type="AlphaFoldDB" id="A0AAV3T1M4"/>
<dbReference type="GO" id="GO:0016787">
    <property type="term" value="F:hydrolase activity"/>
    <property type="evidence" value="ECO:0007669"/>
    <property type="project" value="UniProtKB-ARBA"/>
</dbReference>
<keyword evidence="2" id="KW-1185">Reference proteome</keyword>
<dbReference type="Gene3D" id="3.40.720.10">
    <property type="entry name" value="Alkaline Phosphatase, subunit A"/>
    <property type="match status" value="1"/>
</dbReference>
<evidence type="ECO:0000313" key="2">
    <source>
        <dbReference type="Proteomes" id="UP001500194"/>
    </source>
</evidence>
<dbReference type="PANTHER" id="PTHR10151">
    <property type="entry name" value="ECTONUCLEOTIDE PYROPHOSPHATASE/PHOSPHODIESTERASE"/>
    <property type="match status" value="1"/>
</dbReference>
<name>A0AAV3T1M4_9EURY</name>
<dbReference type="Proteomes" id="UP001500194">
    <property type="component" value="Unassembled WGS sequence"/>
</dbReference>
<dbReference type="InterPro" id="IPR017850">
    <property type="entry name" value="Alkaline_phosphatase_core_sf"/>
</dbReference>
<dbReference type="RefSeq" id="WP_227260293.1">
    <property type="nucleotide sequence ID" value="NZ_BAAADU010000002.1"/>
</dbReference>
<protein>
    <submittedName>
        <fullName evidence="1">Alkaline phosphatase family protein</fullName>
    </submittedName>
</protein>
<reference evidence="1 2" key="1">
    <citation type="journal article" date="2019" name="Int. J. Syst. Evol. Microbiol.">
        <title>The Global Catalogue of Microorganisms (GCM) 10K type strain sequencing project: providing services to taxonomists for standard genome sequencing and annotation.</title>
        <authorList>
            <consortium name="The Broad Institute Genomics Platform"/>
            <consortium name="The Broad Institute Genome Sequencing Center for Infectious Disease"/>
            <person name="Wu L."/>
            <person name="Ma J."/>
        </authorList>
    </citation>
    <scope>NUCLEOTIDE SEQUENCE [LARGE SCALE GENOMIC DNA]</scope>
    <source>
        <strain evidence="1 2">JCM 16327</strain>
    </source>
</reference>
<dbReference type="InterPro" id="IPR002591">
    <property type="entry name" value="Phosphodiest/P_Trfase"/>
</dbReference>
<dbReference type="SUPFAM" id="SSF53649">
    <property type="entry name" value="Alkaline phosphatase-like"/>
    <property type="match status" value="1"/>
</dbReference>
<organism evidence="1 2">
    <name type="scientific">Salarchaeum japonicum</name>
    <dbReference type="NCBI Taxonomy" id="555573"/>
    <lineage>
        <taxon>Archaea</taxon>
        <taxon>Methanobacteriati</taxon>
        <taxon>Methanobacteriota</taxon>
        <taxon>Stenosarchaea group</taxon>
        <taxon>Halobacteria</taxon>
        <taxon>Halobacteriales</taxon>
        <taxon>Halobacteriaceae</taxon>
    </lineage>
</organism>
<proteinExistence type="predicted"/>